<gene>
    <name evidence="2" type="ORF">ERS852502_02414</name>
</gene>
<dbReference type="PANTHER" id="PTHR10404">
    <property type="entry name" value="N-ACETYLATED-ALPHA-LINKED ACIDIC DIPEPTIDASE"/>
    <property type="match status" value="1"/>
</dbReference>
<dbReference type="PANTHER" id="PTHR10404:SF46">
    <property type="entry name" value="VACUOLAR PROTEIN SORTING-ASSOCIATED PROTEIN 70"/>
    <property type="match status" value="1"/>
</dbReference>
<dbReference type="Gene3D" id="3.50.30.30">
    <property type="match status" value="1"/>
</dbReference>
<organism evidence="2 3">
    <name type="scientific">[Ruminococcus] torques</name>
    <dbReference type="NCBI Taxonomy" id="33039"/>
    <lineage>
        <taxon>Bacteria</taxon>
        <taxon>Bacillati</taxon>
        <taxon>Bacillota</taxon>
        <taxon>Clostridia</taxon>
        <taxon>Lachnospirales</taxon>
        <taxon>Lachnospiraceae</taxon>
        <taxon>Mediterraneibacter</taxon>
    </lineage>
</organism>
<sequence length="701" mass="79845">MESKTENRINECISHLDITYSYQLAKQMETHKTNPVLGFRTAGSDAEHKTGDFLYEEMKRIGLQNVTKDEFWLDSWTFERAVLRFQDQHGELHTCQMGAYQTNFETDGFETYDLVYVGRGTASDYEGLNVRGKLVLADINQRDEWWINYPVYQAYLKGAVGLIAVQTQGYAEIDPRALNAQDIAGPEYAPAFSLSRQDASYLKELLCPEDPAVSHPSSVAVELNASSWVERNRPAYNITGYLPGTAASEGDDRMILLSAHYDSYFDGFQDDNCAVSMTFGIIKALIDSGYQPRYTIAVCALAAEEWGVCDSKFDWSTGAWNQVFRVHPEWQGRVIADLNFELPAHAHNTQDAIRSTYESADFLKHFCENVTVPKEAYPDGLTVLAPIETWSDDFSIAISGIPSTVNDFSAGPFMETHYHSQYDNEEFYQEAVYRFHHELYTRLLVTLDQLTLPPLDFSRHFLAMKSSVADCLAAQSNAPAEVLEEIPALLESISKVCESADLLYEKIQEINNHTVSADFPMVSGLSSKLLHIFRKMQDYFVRLDWQDAVCFPHTAASQNLCHLEQAVHALESQNITAALEALYEVDNNCYAFLFDEEVYYHFTEYILHQPKDRLMWGAGRILHHENLYGLVQRLKELDQMAIPGSLDVEIRRLEAAIRRQQAYLKDDLHYMKQSVDKIQALINDCLETSSHYNKEKNGENQ</sequence>
<dbReference type="GO" id="GO:0004177">
    <property type="term" value="F:aminopeptidase activity"/>
    <property type="evidence" value="ECO:0007669"/>
    <property type="project" value="UniProtKB-KW"/>
</dbReference>
<proteinExistence type="predicted"/>
<feature type="domain" description="Peptidase M28" evidence="1">
    <location>
        <begin position="237"/>
        <end position="430"/>
    </location>
</feature>
<evidence type="ECO:0000259" key="1">
    <source>
        <dbReference type="Pfam" id="PF04389"/>
    </source>
</evidence>
<dbReference type="AlphaFoldDB" id="A0A174ZZ95"/>
<dbReference type="SUPFAM" id="SSF53187">
    <property type="entry name" value="Zn-dependent exopeptidases"/>
    <property type="match status" value="1"/>
</dbReference>
<dbReference type="InterPro" id="IPR007484">
    <property type="entry name" value="Peptidase_M28"/>
</dbReference>
<keyword evidence="2" id="KW-0031">Aminopeptidase</keyword>
<keyword evidence="2" id="KW-0378">Hydrolase</keyword>
<dbReference type="Pfam" id="PF04389">
    <property type="entry name" value="Peptidase_M28"/>
    <property type="match status" value="1"/>
</dbReference>
<name>A0A174ZZ95_9FIRM</name>
<dbReference type="InterPro" id="IPR039373">
    <property type="entry name" value="Peptidase_M28B"/>
</dbReference>
<dbReference type="RefSeq" id="WP_055173109.1">
    <property type="nucleotide sequence ID" value="NZ_CZBX01000011.1"/>
</dbReference>
<dbReference type="EMBL" id="CZBX01000011">
    <property type="protein sequence ID" value="CUQ91402.1"/>
    <property type="molecule type" value="Genomic_DNA"/>
</dbReference>
<evidence type="ECO:0000313" key="2">
    <source>
        <dbReference type="EMBL" id="CUQ91402.1"/>
    </source>
</evidence>
<accession>A0A174ZZ95</accession>
<dbReference type="Proteomes" id="UP000078383">
    <property type="component" value="Unassembled WGS sequence"/>
</dbReference>
<reference evidence="2 3" key="1">
    <citation type="submission" date="2015-09" db="EMBL/GenBank/DDBJ databases">
        <authorList>
            <consortium name="Pathogen Informatics"/>
        </authorList>
    </citation>
    <scope>NUCLEOTIDE SEQUENCE [LARGE SCALE GENOMIC DNA]</scope>
    <source>
        <strain evidence="2 3">2789STDY5834889</strain>
    </source>
</reference>
<dbReference type="OrthoDB" id="1642156at2"/>
<keyword evidence="2" id="KW-0645">Protease</keyword>
<dbReference type="Gene3D" id="3.40.630.10">
    <property type="entry name" value="Zn peptidases"/>
    <property type="match status" value="1"/>
</dbReference>
<evidence type="ECO:0000313" key="3">
    <source>
        <dbReference type="Proteomes" id="UP000078383"/>
    </source>
</evidence>
<protein>
    <submittedName>
        <fullName evidence="2">Predicted aminopeptidase, Iap family</fullName>
    </submittedName>
</protein>
<dbReference type="InterPro" id="IPR046450">
    <property type="entry name" value="PA_dom_sf"/>
</dbReference>
<dbReference type="SUPFAM" id="SSF52025">
    <property type="entry name" value="PA domain"/>
    <property type="match status" value="1"/>
</dbReference>